<dbReference type="GO" id="GO:0050776">
    <property type="term" value="P:regulation of immune response"/>
    <property type="evidence" value="ECO:0007669"/>
    <property type="project" value="TreeGrafter"/>
</dbReference>
<dbReference type="Gene3D" id="3.30.505.10">
    <property type="entry name" value="SH2 domain"/>
    <property type="match status" value="1"/>
</dbReference>
<dbReference type="GO" id="GO:0045087">
    <property type="term" value="P:innate immune response"/>
    <property type="evidence" value="ECO:0007669"/>
    <property type="project" value="UniProtKB-KW"/>
</dbReference>
<keyword evidence="4" id="KW-1064">Adaptive immunity</keyword>
<dbReference type="SUPFAM" id="SSF55550">
    <property type="entry name" value="SH2 domain"/>
    <property type="match status" value="1"/>
</dbReference>
<protein>
    <submittedName>
        <fullName evidence="7">Putative SH2 domain-containing protein 1A-like</fullName>
    </submittedName>
</protein>
<dbReference type="InterPro" id="IPR036860">
    <property type="entry name" value="SH2_dom_sf"/>
</dbReference>
<dbReference type="PROSITE" id="PS50001">
    <property type="entry name" value="SH2"/>
    <property type="match status" value="1"/>
</dbReference>
<dbReference type="PANTHER" id="PTHR46051">
    <property type="entry name" value="SH2 DOMAIN-CONTAINING PROTEIN"/>
    <property type="match status" value="1"/>
</dbReference>
<evidence type="ECO:0000256" key="1">
    <source>
        <dbReference type="ARBA" id="ARBA00022588"/>
    </source>
</evidence>
<evidence type="ECO:0000313" key="7">
    <source>
        <dbReference type="EMBL" id="AWP04516.1"/>
    </source>
</evidence>
<dbReference type="Pfam" id="PF00017">
    <property type="entry name" value="SH2"/>
    <property type="match status" value="1"/>
</dbReference>
<evidence type="ECO:0000259" key="6">
    <source>
        <dbReference type="PROSITE" id="PS50001"/>
    </source>
</evidence>
<keyword evidence="8" id="KW-1185">Reference proteome</keyword>
<dbReference type="AlphaFoldDB" id="A0A2U9BLH2"/>
<organism evidence="7 8">
    <name type="scientific">Scophthalmus maximus</name>
    <name type="common">Turbot</name>
    <name type="synonym">Psetta maxima</name>
    <dbReference type="NCBI Taxonomy" id="52904"/>
    <lineage>
        <taxon>Eukaryota</taxon>
        <taxon>Metazoa</taxon>
        <taxon>Chordata</taxon>
        <taxon>Craniata</taxon>
        <taxon>Vertebrata</taxon>
        <taxon>Euteleostomi</taxon>
        <taxon>Actinopterygii</taxon>
        <taxon>Neopterygii</taxon>
        <taxon>Teleostei</taxon>
        <taxon>Neoteleostei</taxon>
        <taxon>Acanthomorphata</taxon>
        <taxon>Carangaria</taxon>
        <taxon>Pleuronectiformes</taxon>
        <taxon>Pleuronectoidei</taxon>
        <taxon>Scophthalmidae</taxon>
        <taxon>Scophthalmus</taxon>
    </lineage>
</organism>
<keyword evidence="2" id="KW-0391">Immunity</keyword>
<dbReference type="InterPro" id="IPR000980">
    <property type="entry name" value="SH2"/>
</dbReference>
<evidence type="ECO:0000256" key="3">
    <source>
        <dbReference type="ARBA" id="ARBA00022999"/>
    </source>
</evidence>
<proteinExistence type="predicted"/>
<evidence type="ECO:0000256" key="2">
    <source>
        <dbReference type="ARBA" id="ARBA00022859"/>
    </source>
</evidence>
<evidence type="ECO:0000313" key="8">
    <source>
        <dbReference type="Proteomes" id="UP000246464"/>
    </source>
</evidence>
<keyword evidence="1" id="KW-0399">Innate immunity</keyword>
<dbReference type="PANTHER" id="PTHR46051:SF1">
    <property type="entry name" value="INOSITOL POLYPHOSPHATE-RELATED PHOSPHATASE DOMAIN-CONTAINING PROTEIN"/>
    <property type="match status" value="1"/>
</dbReference>
<dbReference type="PRINTS" id="PR00401">
    <property type="entry name" value="SH2DOMAIN"/>
</dbReference>
<reference evidence="7 8" key="1">
    <citation type="submission" date="2017-12" db="EMBL/GenBank/DDBJ databases">
        <title>Integrating genomic resources of turbot (Scophthalmus maximus) in depth evaluation of genetic and physical mapping variation across individuals.</title>
        <authorList>
            <person name="Martinez P."/>
        </authorList>
    </citation>
    <scope>NUCLEOTIDE SEQUENCE [LARGE SCALE GENOMIC DNA]</scope>
</reference>
<evidence type="ECO:0000256" key="5">
    <source>
        <dbReference type="PROSITE-ProRule" id="PRU00191"/>
    </source>
</evidence>
<dbReference type="GO" id="GO:0002250">
    <property type="term" value="P:adaptive immune response"/>
    <property type="evidence" value="ECO:0007669"/>
    <property type="project" value="UniProtKB-KW"/>
</dbReference>
<feature type="domain" description="SH2" evidence="6">
    <location>
        <begin position="11"/>
        <end position="107"/>
    </location>
</feature>
<gene>
    <name evidence="7" type="ORF">SMAX5B_006088</name>
</gene>
<dbReference type="EMBL" id="CP026249">
    <property type="protein sequence ID" value="AWP04516.1"/>
    <property type="molecule type" value="Genomic_DNA"/>
</dbReference>
<dbReference type="SMART" id="SM00252">
    <property type="entry name" value="SH2"/>
    <property type="match status" value="1"/>
</dbReference>
<sequence>MEQEGMLVQSVYYGRIGSEATERLLERFGRDGSFLLRDSDTMQGAYCLCVRKTPFVHTYRLVGSADGWCLENSGVGQQRFRTLETLIESCRTGTASGVRTVPLLDPLDRTQIQEFAYMEMSSSSSGSVT</sequence>
<keyword evidence="3 5" id="KW-0727">SH2 domain</keyword>
<accession>A0A2U9BLH2</accession>
<evidence type="ECO:0000256" key="4">
    <source>
        <dbReference type="ARBA" id="ARBA00023130"/>
    </source>
</evidence>
<name>A0A2U9BLH2_SCOMX</name>
<dbReference type="Proteomes" id="UP000246464">
    <property type="component" value="Chromosome 7"/>
</dbReference>
<dbReference type="GO" id="GO:0009966">
    <property type="term" value="P:regulation of signal transduction"/>
    <property type="evidence" value="ECO:0007669"/>
    <property type="project" value="TreeGrafter"/>
</dbReference>